<dbReference type="AlphaFoldDB" id="A0A8B0KGN8"/>
<evidence type="ECO:0000256" key="10">
    <source>
        <dbReference type="ARBA" id="ARBA00022967"/>
    </source>
</evidence>
<evidence type="ECO:0000256" key="3">
    <source>
        <dbReference type="ARBA" id="ARBA00007012"/>
    </source>
</evidence>
<keyword evidence="15 18" id="KW-0496">Mitochondrion</keyword>
<keyword evidence="16 18" id="KW-0472">Membrane</keyword>
<comment type="catalytic activity">
    <reaction evidence="17 18">
        <text>a ubiquinone + NADH + 5 H(+)(in) = a ubiquinol + NAD(+) + 4 H(+)(out)</text>
        <dbReference type="Rhea" id="RHEA:29091"/>
        <dbReference type="Rhea" id="RHEA-COMP:9565"/>
        <dbReference type="Rhea" id="RHEA-COMP:9566"/>
        <dbReference type="ChEBI" id="CHEBI:15378"/>
        <dbReference type="ChEBI" id="CHEBI:16389"/>
        <dbReference type="ChEBI" id="CHEBI:17976"/>
        <dbReference type="ChEBI" id="CHEBI:57540"/>
        <dbReference type="ChEBI" id="CHEBI:57945"/>
        <dbReference type="EC" id="7.1.1.2"/>
    </reaction>
</comment>
<feature type="transmembrane region" description="Helical" evidence="18">
    <location>
        <begin position="237"/>
        <end position="260"/>
    </location>
</feature>
<dbReference type="GO" id="GO:0005743">
    <property type="term" value="C:mitochondrial inner membrane"/>
    <property type="evidence" value="ECO:0007669"/>
    <property type="project" value="UniProtKB-SubCell"/>
</dbReference>
<dbReference type="GO" id="GO:0006120">
    <property type="term" value="P:mitochondrial electron transport, NADH to ubiquinone"/>
    <property type="evidence" value="ECO:0007669"/>
    <property type="project" value="InterPro"/>
</dbReference>
<protein>
    <recommendedName>
        <fullName evidence="5 18">NADH-ubiquinone oxidoreductase chain 2</fullName>
        <ecNumber evidence="4 18">7.1.1.2</ecNumber>
    </recommendedName>
</protein>
<evidence type="ECO:0000256" key="2">
    <source>
        <dbReference type="ARBA" id="ARBA00004448"/>
    </source>
</evidence>
<keyword evidence="6" id="KW-0813">Transport</keyword>
<reference evidence="20" key="1">
    <citation type="submission" date="2021-02" db="EMBL/GenBank/DDBJ databases">
        <title>The complete mitochondrial genome of Ips calligraphus (Coleoptera: Curculionidae: Scolytinae).</title>
        <authorList>
            <person name="Xu M."/>
            <person name="Lin W."/>
        </authorList>
    </citation>
    <scope>NUCLEOTIDE SEQUENCE</scope>
</reference>
<keyword evidence="9 18" id="KW-0999">Mitochondrion inner membrane</keyword>
<evidence type="ECO:0000256" key="12">
    <source>
        <dbReference type="ARBA" id="ARBA00022989"/>
    </source>
</evidence>
<evidence type="ECO:0000256" key="16">
    <source>
        <dbReference type="ARBA" id="ARBA00023136"/>
    </source>
</evidence>
<feature type="transmembrane region" description="Helical" evidence="18">
    <location>
        <begin position="12"/>
        <end position="38"/>
    </location>
</feature>
<name>A0A8B0KGN8_9CUCU</name>
<evidence type="ECO:0000256" key="13">
    <source>
        <dbReference type="ARBA" id="ARBA00023027"/>
    </source>
</evidence>
<geneLocation type="mitochondrion" evidence="20"/>
<feature type="transmembrane region" description="Helical" evidence="18">
    <location>
        <begin position="310"/>
        <end position="332"/>
    </location>
</feature>
<evidence type="ECO:0000256" key="7">
    <source>
        <dbReference type="ARBA" id="ARBA00022660"/>
    </source>
</evidence>
<accession>A0A8B0KGN8</accession>
<keyword evidence="7 18" id="KW-0679">Respiratory chain</keyword>
<evidence type="ECO:0000256" key="5">
    <source>
        <dbReference type="ARBA" id="ARBA00021008"/>
    </source>
</evidence>
<evidence type="ECO:0000256" key="18">
    <source>
        <dbReference type="RuleBase" id="RU003403"/>
    </source>
</evidence>
<dbReference type="PANTHER" id="PTHR46552:SF1">
    <property type="entry name" value="NADH-UBIQUINONE OXIDOREDUCTASE CHAIN 2"/>
    <property type="match status" value="1"/>
</dbReference>
<evidence type="ECO:0000256" key="15">
    <source>
        <dbReference type="ARBA" id="ARBA00023128"/>
    </source>
</evidence>
<feature type="domain" description="NADH:quinone oxidoreductase/Mrp antiporter transmembrane" evidence="19">
    <location>
        <begin position="23"/>
        <end position="283"/>
    </location>
</feature>
<feature type="transmembrane region" description="Helical" evidence="18">
    <location>
        <begin position="109"/>
        <end position="131"/>
    </location>
</feature>
<keyword evidence="13 18" id="KW-0520">NAD</keyword>
<evidence type="ECO:0000256" key="11">
    <source>
        <dbReference type="ARBA" id="ARBA00022982"/>
    </source>
</evidence>
<proteinExistence type="inferred from homology"/>
<feature type="transmembrane region" description="Helical" evidence="18">
    <location>
        <begin position="137"/>
        <end position="162"/>
    </location>
</feature>
<feature type="transmembrane region" description="Helical" evidence="18">
    <location>
        <begin position="59"/>
        <end position="76"/>
    </location>
</feature>
<evidence type="ECO:0000256" key="1">
    <source>
        <dbReference type="ARBA" id="ARBA00003257"/>
    </source>
</evidence>
<evidence type="ECO:0000256" key="14">
    <source>
        <dbReference type="ARBA" id="ARBA00023075"/>
    </source>
</evidence>
<feature type="transmembrane region" description="Helical" evidence="18">
    <location>
        <begin position="266"/>
        <end position="289"/>
    </location>
</feature>
<keyword evidence="12 18" id="KW-1133">Transmembrane helix</keyword>
<keyword evidence="14 18" id="KW-0830">Ubiquinone</keyword>
<dbReference type="EMBL" id="MW589547">
    <property type="protein sequence ID" value="QTV76816.1"/>
    <property type="molecule type" value="Genomic_DNA"/>
</dbReference>
<evidence type="ECO:0000256" key="9">
    <source>
        <dbReference type="ARBA" id="ARBA00022792"/>
    </source>
</evidence>
<evidence type="ECO:0000256" key="4">
    <source>
        <dbReference type="ARBA" id="ARBA00012944"/>
    </source>
</evidence>
<comment type="function">
    <text evidence="18">Core subunit of the mitochondrial membrane respiratory chain NADH dehydrogenase (Complex I) which catalyzes electron transfer from NADH through the respiratory chain, using ubiquinone as an electron acceptor. Essential for the catalytic activity and assembly of complex I.</text>
</comment>
<evidence type="ECO:0000313" key="20">
    <source>
        <dbReference type="EMBL" id="QTV76816.1"/>
    </source>
</evidence>
<dbReference type="EC" id="7.1.1.2" evidence="4 18"/>
<dbReference type="InterPro" id="IPR003917">
    <property type="entry name" value="NADH_UbQ_OxRdtase_chain2"/>
</dbReference>
<keyword evidence="10 18" id="KW-1278">Translocase</keyword>
<gene>
    <name evidence="20" type="primary">nad2</name>
</gene>
<dbReference type="PRINTS" id="PR01436">
    <property type="entry name" value="NADHDHGNASE2"/>
</dbReference>
<dbReference type="InterPro" id="IPR050175">
    <property type="entry name" value="Complex_I_Subunit_2"/>
</dbReference>
<dbReference type="GO" id="GO:0008137">
    <property type="term" value="F:NADH dehydrogenase (ubiquinone) activity"/>
    <property type="evidence" value="ECO:0007669"/>
    <property type="project" value="UniProtKB-EC"/>
</dbReference>
<organism evidence="20">
    <name type="scientific">Ips calligraphus</name>
    <dbReference type="NCBI Taxonomy" id="102827"/>
    <lineage>
        <taxon>Eukaryota</taxon>
        <taxon>Metazoa</taxon>
        <taxon>Ecdysozoa</taxon>
        <taxon>Arthropoda</taxon>
        <taxon>Hexapoda</taxon>
        <taxon>Insecta</taxon>
        <taxon>Pterygota</taxon>
        <taxon>Neoptera</taxon>
        <taxon>Endopterygota</taxon>
        <taxon>Coleoptera</taxon>
        <taxon>Polyphaga</taxon>
        <taxon>Cucujiformia</taxon>
        <taxon>Curculionidae</taxon>
        <taxon>Scolytinae</taxon>
        <taxon>Ips</taxon>
    </lineage>
</organism>
<dbReference type="InterPro" id="IPR001750">
    <property type="entry name" value="ND/Mrp_TM"/>
</dbReference>
<evidence type="ECO:0000259" key="19">
    <source>
        <dbReference type="Pfam" id="PF00361"/>
    </source>
</evidence>
<dbReference type="PANTHER" id="PTHR46552">
    <property type="entry name" value="NADH-UBIQUINONE OXIDOREDUCTASE CHAIN 2"/>
    <property type="match status" value="1"/>
</dbReference>
<comment type="similarity">
    <text evidence="3 18">Belongs to the complex I subunit 2 family.</text>
</comment>
<feature type="transmembrane region" description="Helical" evidence="18">
    <location>
        <begin position="197"/>
        <end position="216"/>
    </location>
</feature>
<comment type="function">
    <text evidence="1">Core subunit of the mitochondrial membrane respiratory chain NADH dehydrogenase (Complex I) that is believed to belong to the minimal assembly required for catalysis. Complex I functions in the transfer of electrons from NADH to the respiratory chain. The immediate electron acceptor for the enzyme is believed to be ubiquinone.</text>
</comment>
<sequence length="336" mass="38226">MTNFYKILFSSSLIIGTLISVSANSWFMAWLGLEINLLSLMPLMKSFKNKLSAEASLKYFITQALASAILIFSIILTSNFKFSSVFEISLISSPLLSSALLMKMGAAPLHFWLPEVVSGISWLMNMIILTWQKIAPMILLFYSLNSTIFLSIFIIISALIGSLEGLNQTCLRKLMVFSSINHISWMLSALLSSLNSWFLYFSIYSFMNINIIYLLNLNKVYFMSQINKTHPEKSIKFFLFMNFLSLGGLPPFIGFFIKWITLNEMILNNFFFLATILIVLTLIALYFYLRITFNTLMLSVSENPNIMYTKLSFTSILGSFIPLSSLTLLISFSNLI</sequence>
<comment type="subcellular location">
    <subcellularLocation>
        <location evidence="2 18">Mitochondrion inner membrane</location>
        <topology evidence="2 18">Multi-pass membrane protein</topology>
    </subcellularLocation>
</comment>
<dbReference type="Pfam" id="PF00361">
    <property type="entry name" value="Proton_antipo_M"/>
    <property type="match status" value="1"/>
</dbReference>
<evidence type="ECO:0000256" key="17">
    <source>
        <dbReference type="ARBA" id="ARBA00049551"/>
    </source>
</evidence>
<feature type="transmembrane region" description="Helical" evidence="18">
    <location>
        <begin position="82"/>
        <end position="102"/>
    </location>
</feature>
<evidence type="ECO:0000256" key="8">
    <source>
        <dbReference type="ARBA" id="ARBA00022692"/>
    </source>
</evidence>
<evidence type="ECO:0000256" key="6">
    <source>
        <dbReference type="ARBA" id="ARBA00022448"/>
    </source>
</evidence>
<keyword evidence="8 18" id="KW-0812">Transmembrane</keyword>
<keyword evidence="11 18" id="KW-0249">Electron transport</keyword>